<feature type="compositionally biased region" description="Basic and acidic residues" evidence="1">
    <location>
        <begin position="1145"/>
        <end position="1156"/>
    </location>
</feature>
<accession>A0A976MCY2</accession>
<feature type="compositionally biased region" description="Polar residues" evidence="1">
    <location>
        <begin position="770"/>
        <end position="800"/>
    </location>
</feature>
<proteinExistence type="predicted"/>
<gene>
    <name evidence="2" type="ORF">MACK_001430</name>
</gene>
<name>A0A976MCY2_THEOR</name>
<feature type="region of interest" description="Disordered" evidence="1">
    <location>
        <begin position="1114"/>
        <end position="1169"/>
    </location>
</feature>
<reference evidence="2" key="1">
    <citation type="submission" date="2022-07" db="EMBL/GenBank/DDBJ databases">
        <title>Evaluation of T. orientalis genome assembly methods using nanopore sequencing and analysis of variation between genomes.</title>
        <authorList>
            <person name="Yam J."/>
            <person name="Micallef M.L."/>
            <person name="Liu M."/>
            <person name="Djordjevic S.P."/>
            <person name="Bogema D.R."/>
            <person name="Jenkins C."/>
        </authorList>
    </citation>
    <scope>NUCLEOTIDE SEQUENCE</scope>
    <source>
        <strain evidence="2">Goon Nure</strain>
    </source>
</reference>
<evidence type="ECO:0000313" key="2">
    <source>
        <dbReference type="EMBL" id="UKK02076.2"/>
    </source>
</evidence>
<dbReference type="EMBL" id="CP056071">
    <property type="protein sequence ID" value="UKK02076.2"/>
    <property type="molecule type" value="Genomic_DNA"/>
</dbReference>
<sequence length="1813" mass="209549">MFDLELLPSFEDTKAVYFGTIHKSIENINNQVRFQKNSENPVFYEEFSFYNGPIIFHSFLIFQEGESVTLKSEESTVDFVSETSVKPDGGEFRAFVRVVDEKGLLKYKQLSLVDNYGKNMVFVDTESLESKSRIFVDRILVVGSFKAISYLVLAFKTTFKRFATWNLFNKNVYYGKDILDLNKHTIASESLCEPITNGNGEGWNGLKGVKETRSGTYKTMHDLTNYLMVNEQYEKIQNLKKNLNYLVDVDKSEKRLDETMAMLSKFACNELLFKEYLDYNALEGLTKFVYTNMAYEHDDHNYKLMKLLLHDTRIAKYLLNSLHFGKTLELVFSEESTLDQKSCLLNLLLILLSHPMCITRFLSNESYERGFSYDYFVNNIHTSEAVGSVYLRLLEDIGGNLELYLSLTQTQTLYNKLSKENMEFGGGLDENLRHLSIAVNHSLDTAMKKNKKKEDWTQNKIRFVKNYVVTCMKELQFIKALEYLLSMVYWRLSEFPVLSLDAKAFVDKPFRFIQSYMEYFQFKQSITTLYQIATLVMKLCAPLSGTVRSGFPYLQGSVREYFDVTSKQCLNMLLYGKVLSLLSFTISQGSFDATIEQIDALSTKYENFYHVFSKFVEKPTISNFILKSLNSYVILVRDDTPSPIMNKISKNVSLLVNLICKTIYRERNHNIVSEFGRGFVHFMEYCLPKLTNKTGYLDTHLVETCVSLFNNMHSFTNFNADSQRKEIIEDVGDFIWSVVKHLGFENKKIFRDYGEVRERDVLDACEDNEQNSSPTLSTNIKHPHTSSPRANKGSRPNQSIQHGHQWHHGNHGNHGNRAIVSRNGNKKRKLGDQESVSALYFNLLKVKNIDLYATSTCGMERAKQLGVQLDTFKYYESCGLAVLPPDGVPAEIDYALSFLLTLAQTRENAHLFKGFMDKESTKPLLGIWLYALSTLKPDLNTLVNAEVNAFSSLVGYSWIENLDRCVSTLTKIVYLCYLGLRHLSLDTVHDAGESIVQNSLCAYTEESEGMSIHYINDELLNCLILSSTHVATLSRMDTERSRNYMEMLSSFTYYWFKRFKKSRQYILNYMMQTATVLPNMYEGVCFLIVSCKPFTSFRTDMTYRHLRSEGKVVTPTKETTPNTARPEDKVDEETSMEYVNGLDDGVNKREDSKSNEVMDNDSSASEEMEIDVTKNENEDCKMDNEQLEAEKERMSTNGHVEQENTSKTEDEETKRLLYNNRTFTFHDAAYELEEKKSDNLSKGVLNKVALMYKELDKKVLMEFICTVCAHSNSVDPGSLISSSYMYYFLFMNDSPLVEFTRKLVRDMEDLNSRLRALVFYSNVVRVYILDIVKRVESMFGLNCDFMDLIITVINREDLPLYAYPVVLEAIYFTVSCQNKHLSLDKMRLIGHRKFTHYVRNMASCVSWLFTVVNSVKFDFLKNRDRECAEGKDLLESDSLIFALHIIWTLFQVPFNTLTMVYSLYEATSFAKRLNIWNKLEKRTPRGKDRSESSRQHDKSSKAANHGETSGDMKPLEAKLCECLTVNNMVDRLRELCSEPEKLSAESVFKVLYSYHMLLGIYNAILQTGKNQDIVILHMSLNLPYDQLTVMSKPEDLFETTLTSLEVLLKHVKSSEGLKHMAAQVLLVKTSFEELKEVLLETYQPTIVSSVEVFSLFEQQKVEQNVFYYTGTVASFTTSLVPTIRSYRSWRHWVRFVSLASFEVDYEKKESFLPFTKNVDFEYELEYPEFDEDISRLKFEVSVEKPARPKSVVTVDQWKEFAKQLSDRGLDLMALVKNPSMLLEPKSRRHFLRALLKNKQMYEHITKLGVDVFN</sequence>
<protein>
    <submittedName>
        <fullName evidence="2">Uncharacterized protein</fullName>
    </submittedName>
</protein>
<evidence type="ECO:0000313" key="3">
    <source>
        <dbReference type="Proteomes" id="UP000244811"/>
    </source>
</evidence>
<evidence type="ECO:0000256" key="1">
    <source>
        <dbReference type="SAM" id="MobiDB-lite"/>
    </source>
</evidence>
<organism evidence="2 3">
    <name type="scientific">Theileria orientalis</name>
    <dbReference type="NCBI Taxonomy" id="68886"/>
    <lineage>
        <taxon>Eukaryota</taxon>
        <taxon>Sar</taxon>
        <taxon>Alveolata</taxon>
        <taxon>Apicomplexa</taxon>
        <taxon>Aconoidasida</taxon>
        <taxon>Piroplasmida</taxon>
        <taxon>Theileriidae</taxon>
        <taxon>Theileria</taxon>
    </lineage>
</organism>
<feature type="region of interest" description="Disordered" evidence="1">
    <location>
        <begin position="765"/>
        <end position="820"/>
    </location>
</feature>
<feature type="compositionally biased region" description="Basic and acidic residues" evidence="1">
    <location>
        <begin position="1484"/>
        <end position="1500"/>
    </location>
</feature>
<feature type="region of interest" description="Disordered" evidence="1">
    <location>
        <begin position="1189"/>
        <end position="1213"/>
    </location>
</feature>
<feature type="region of interest" description="Disordered" evidence="1">
    <location>
        <begin position="1484"/>
        <end position="1511"/>
    </location>
</feature>
<dbReference type="Proteomes" id="UP000244811">
    <property type="component" value="Chromosome 2"/>
</dbReference>